<dbReference type="EMBL" id="KN840526">
    <property type="protein sequence ID" value="KIP06098.1"/>
    <property type="molecule type" value="Genomic_DNA"/>
</dbReference>
<protein>
    <submittedName>
        <fullName evidence="2">Uncharacterized protein</fullName>
    </submittedName>
</protein>
<evidence type="ECO:0000256" key="1">
    <source>
        <dbReference type="SAM" id="MobiDB-lite"/>
    </source>
</evidence>
<name>A0A0C3PJ40_PHLG1</name>
<gene>
    <name evidence="2" type="ORF">PHLGIDRAFT_472271</name>
</gene>
<evidence type="ECO:0000313" key="3">
    <source>
        <dbReference type="Proteomes" id="UP000053257"/>
    </source>
</evidence>
<accession>A0A0C3PJ40</accession>
<organism evidence="2 3">
    <name type="scientific">Phlebiopsis gigantea (strain 11061_1 CR5-6)</name>
    <name type="common">White-rot fungus</name>
    <name type="synonym">Peniophora gigantea</name>
    <dbReference type="NCBI Taxonomy" id="745531"/>
    <lineage>
        <taxon>Eukaryota</taxon>
        <taxon>Fungi</taxon>
        <taxon>Dikarya</taxon>
        <taxon>Basidiomycota</taxon>
        <taxon>Agaricomycotina</taxon>
        <taxon>Agaricomycetes</taxon>
        <taxon>Polyporales</taxon>
        <taxon>Phanerochaetaceae</taxon>
        <taxon>Phlebiopsis</taxon>
    </lineage>
</organism>
<dbReference type="HOGENOM" id="CLU_1230309_0_0_1"/>
<dbReference type="Proteomes" id="UP000053257">
    <property type="component" value="Unassembled WGS sequence"/>
</dbReference>
<reference evidence="2 3" key="1">
    <citation type="journal article" date="2014" name="PLoS Genet.">
        <title>Analysis of the Phlebiopsis gigantea genome, transcriptome and secretome provides insight into its pioneer colonization strategies of wood.</title>
        <authorList>
            <person name="Hori C."/>
            <person name="Ishida T."/>
            <person name="Igarashi K."/>
            <person name="Samejima M."/>
            <person name="Suzuki H."/>
            <person name="Master E."/>
            <person name="Ferreira P."/>
            <person name="Ruiz-Duenas F.J."/>
            <person name="Held B."/>
            <person name="Canessa P."/>
            <person name="Larrondo L.F."/>
            <person name="Schmoll M."/>
            <person name="Druzhinina I.S."/>
            <person name="Kubicek C.P."/>
            <person name="Gaskell J.A."/>
            <person name="Kersten P."/>
            <person name="St John F."/>
            <person name="Glasner J."/>
            <person name="Sabat G."/>
            <person name="Splinter BonDurant S."/>
            <person name="Syed K."/>
            <person name="Yadav J."/>
            <person name="Mgbeahuruike A.C."/>
            <person name="Kovalchuk A."/>
            <person name="Asiegbu F.O."/>
            <person name="Lackner G."/>
            <person name="Hoffmeister D."/>
            <person name="Rencoret J."/>
            <person name="Gutierrez A."/>
            <person name="Sun H."/>
            <person name="Lindquist E."/>
            <person name="Barry K."/>
            <person name="Riley R."/>
            <person name="Grigoriev I.V."/>
            <person name="Henrissat B."/>
            <person name="Kues U."/>
            <person name="Berka R.M."/>
            <person name="Martinez A.T."/>
            <person name="Covert S.F."/>
            <person name="Blanchette R.A."/>
            <person name="Cullen D."/>
        </authorList>
    </citation>
    <scope>NUCLEOTIDE SEQUENCE [LARGE SCALE GENOMIC DNA]</scope>
    <source>
        <strain evidence="2 3">11061_1 CR5-6</strain>
    </source>
</reference>
<dbReference type="AlphaFoldDB" id="A0A0C3PJ40"/>
<keyword evidence="3" id="KW-1185">Reference proteome</keyword>
<feature type="region of interest" description="Disordered" evidence="1">
    <location>
        <begin position="23"/>
        <end position="67"/>
    </location>
</feature>
<evidence type="ECO:0000313" key="2">
    <source>
        <dbReference type="EMBL" id="KIP06098.1"/>
    </source>
</evidence>
<sequence length="225" mass="24459">MPSPDRVSLPSINEMFPEHMMASWYPPPDPVASSSSSPPALAPPPSGLDVKTPAPALAALPPLVPPPPLHNALRVPASPRSHAKPFDERARPVFRVQIPAPAVYAPGYADAAGYRPREGGGSSSGEEKKHCCPHCHKRCVSLGVRGAHAHVAQVQPAEQPQHPRQHAYGRQAYVLSVCVRARASPGRLVCDALDRVLCRRRLDHAGRHTRTRWVYRDLVVAQPML</sequence>
<proteinExistence type="predicted"/>